<dbReference type="GeneID" id="26643606"/>
<dbReference type="RefSeq" id="YP_009217157.1">
    <property type="nucleotide sequence ID" value="NC_028999.1"/>
</dbReference>
<gene>
    <name evidence="1" type="primary">077</name>
</gene>
<reference evidence="1 2" key="1">
    <citation type="journal article" date="2011" name="Microbiology">
        <title>The Pseudomonas aeruginosa generalized transducing phage phiPA3 is a new member of the phiKZ-like group of 'jumbo' phages, and infects model laboratory strains and clinical isolates from cystic fibrosis patients.</title>
        <authorList>
            <person name="Monson R."/>
            <person name="Foulds I."/>
            <person name="Foweraker J."/>
            <person name="Welch M."/>
            <person name="Salmond G.P."/>
        </authorList>
    </citation>
    <scope>NUCLEOTIDE SEQUENCE [LARGE SCALE GENOMIC DNA]</scope>
</reference>
<protein>
    <submittedName>
        <fullName evidence="1">Putative RNA polymerase beta subunit</fullName>
    </submittedName>
</protein>
<proteinExistence type="predicted"/>
<accession>F8SJV6</accession>
<organismHost>
    <name type="scientific">Pseudomonas aeruginosa</name>
    <dbReference type="NCBI Taxonomy" id="287"/>
</organismHost>
<dbReference type="OrthoDB" id="5999at10239"/>
<evidence type="ECO:0000313" key="1">
    <source>
        <dbReference type="EMBL" id="AEH03501.1"/>
    </source>
</evidence>
<dbReference type="EMBL" id="HQ630627">
    <property type="protein sequence ID" value="AEH03501.1"/>
    <property type="molecule type" value="Genomic_DNA"/>
</dbReference>
<keyword evidence="2" id="KW-1185">Reference proteome</keyword>
<dbReference type="KEGG" id="vg:26643606"/>
<dbReference type="Proteomes" id="UP000008388">
    <property type="component" value="Segment"/>
</dbReference>
<name>F8SJV6_BPPA3</name>
<evidence type="ECO:0000313" key="2">
    <source>
        <dbReference type="Proteomes" id="UP000008388"/>
    </source>
</evidence>
<sequence>MKLRDYFLLGLNKGLGKKRVWMNVLFNIVYNANEGPEYTLKPYFKDDQMYFYKEGDSNDVIEYIEDYIPNRAPLHFRDEFILQPGEIANYKGTEPLRTTYGNVFANHLILVEAFGDLFPFQAGKFDPAKLEDQILERMIDDREDGDVTTMAGDGKLYVWQYLKFADACLAIPGYADSLVTSVTKKSLTSSPERDAVREKWVKDNAHRLHDPAAIAELGVLMGKVDDEYLEGDEANEFYKSKKKLAGARRKVHYFFGGESPFSDGTTVTFIKKSLEEGIDTDFMPVMNNSLRFGSYNRGAQTAMGGESTKTIYRMVGTVRIIEPDCKTWIGIPTMVDDFNAKTLIGYSYVDKGRSILIEKDDLESLKGRIIDIRGPMTCKSGRGEGDALGKGKNICAVCAGKALAENPNGIPAAAAGVGGRFLMIFMSKMHSSVLRTVHWDMRRRIT</sequence>
<organism evidence="1 2">
    <name type="scientific">Pseudomonas phage PhiPA3</name>
    <name type="common">Pseudomonas aeruginosa phage PhiPA3</name>
    <dbReference type="NCBI Taxonomy" id="998086"/>
    <lineage>
        <taxon>Viruses</taxon>
        <taxon>Duplodnaviria</taxon>
        <taxon>Heunggongvirae</taxon>
        <taxon>Uroviricota</taxon>
        <taxon>Caudoviricetes</taxon>
        <taxon>Chimalliviridae</taxon>
        <taxon>Miltoncavirus</taxon>
        <taxon>Miltoncavirus PhiPA3</taxon>
    </lineage>
</organism>